<keyword evidence="14" id="KW-0458">Lysosome</keyword>
<dbReference type="GO" id="GO:0005938">
    <property type="term" value="C:cell cortex"/>
    <property type="evidence" value="ECO:0007669"/>
    <property type="project" value="UniProtKB-SubCell"/>
</dbReference>
<dbReference type="InterPro" id="IPR036028">
    <property type="entry name" value="SH3-like_dom_sf"/>
</dbReference>
<evidence type="ECO:0000256" key="1">
    <source>
        <dbReference type="ARBA" id="ARBA00004236"/>
    </source>
</evidence>
<dbReference type="Proteomes" id="UP000694700">
    <property type="component" value="Unplaced"/>
</dbReference>
<evidence type="ECO:0000256" key="17">
    <source>
        <dbReference type="SAM" id="Coils"/>
    </source>
</evidence>
<evidence type="ECO:0000256" key="14">
    <source>
        <dbReference type="ARBA" id="ARBA00023228"/>
    </source>
</evidence>
<dbReference type="SUPFAM" id="SSF103657">
    <property type="entry name" value="BAR/IMD domain-like"/>
    <property type="match status" value="1"/>
</dbReference>
<dbReference type="GO" id="GO:0006897">
    <property type="term" value="P:endocytosis"/>
    <property type="evidence" value="ECO:0007669"/>
    <property type="project" value="UniProtKB-KW"/>
</dbReference>
<dbReference type="InterPro" id="IPR027267">
    <property type="entry name" value="AH/BAR_dom_sf"/>
</dbReference>
<dbReference type="PROSITE" id="PS50002">
    <property type="entry name" value="SH3"/>
    <property type="match status" value="1"/>
</dbReference>
<evidence type="ECO:0000256" key="16">
    <source>
        <dbReference type="PROSITE-ProRule" id="PRU01077"/>
    </source>
</evidence>
<evidence type="ECO:0000256" key="4">
    <source>
        <dbReference type="ARBA" id="ARBA00004544"/>
    </source>
</evidence>
<evidence type="ECO:0000259" key="19">
    <source>
        <dbReference type="PROSITE" id="PS51741"/>
    </source>
</evidence>
<dbReference type="GO" id="GO:0008289">
    <property type="term" value="F:lipid binding"/>
    <property type="evidence" value="ECO:0007669"/>
    <property type="project" value="UniProtKB-KW"/>
</dbReference>
<keyword evidence="10 16" id="KW-0175">Coiled coil</keyword>
<dbReference type="PANTHER" id="PTHR15735">
    <property type="entry name" value="FCH AND DOUBLE SH3 DOMAINS PROTEIN"/>
    <property type="match status" value="1"/>
</dbReference>
<evidence type="ECO:0000256" key="9">
    <source>
        <dbReference type="ARBA" id="ARBA00022583"/>
    </source>
</evidence>
<feature type="domain" description="SH3" evidence="18">
    <location>
        <begin position="482"/>
        <end position="541"/>
    </location>
</feature>
<sequence length="541" mass="62787">MDWGSDLWDQHDVIERHTQSGLDLLERYVKFVKDRAEVEQNYAKQLRNLSKKYSRRGVKEDQDTKLINQQPFQDVLNELNNYAAHREQLSEIMTVNICVELSRNLQELRQERKNHLCEVKKAQQNLESSFKLLETSKKRFEKEWREAEKANQQTERVQQEVSATKADVEKAKQHAHFRVHLADECKNEYALQLQRYNQEQNNLYHSEIPSVYKKLQEMEERCIKLLADGYVQFSETEKNMLPNINKCLDAIISTGRNINEKQETLALIEQYRSGAVPPADVEFEDYSQTVRAAASDNTVTHLPKVRIKQLFHKKNKVGTVWSNSFLLEICIQMCHKQFKTFILTFVLRVLICVCVKPPSLEDLSRLPPDQRSRRLQEKINDIQKELQRETEKSEALMKMKGVYEQNSQLGDPSSLQPQITQTAHDIARLRGELNKYQVHTHTHTHTHTHVYSEYITVVSDPSVSPSDNIYECEFDDDFDVDVPIGQCTALYDFDGSSEGAVSMQVGEQLSLMQEDQGDGWVRVQRANGDVGYVPASYIQIM</sequence>
<dbReference type="FunFam" id="2.30.30.40:FF:000203">
    <property type="entry name" value="Cdc42-interacting protein 4, isoform F"/>
    <property type="match status" value="1"/>
</dbReference>
<dbReference type="SMART" id="SM00326">
    <property type="entry name" value="SH3"/>
    <property type="match status" value="1"/>
</dbReference>
<evidence type="ECO:0000256" key="11">
    <source>
        <dbReference type="ARBA" id="ARBA00023121"/>
    </source>
</evidence>
<keyword evidence="8" id="KW-0963">Cytoplasm</keyword>
<proteinExistence type="inferred from homology"/>
<name>A0A8C1YSD6_CYPCA</name>
<evidence type="ECO:0000256" key="12">
    <source>
        <dbReference type="ARBA" id="ARBA00023136"/>
    </source>
</evidence>
<keyword evidence="9" id="KW-0254">Endocytosis</keyword>
<dbReference type="InterPro" id="IPR011072">
    <property type="entry name" value="HR1_rho-bd"/>
</dbReference>
<dbReference type="CDD" id="cd11911">
    <property type="entry name" value="SH3_CIP4-like"/>
    <property type="match status" value="1"/>
</dbReference>
<evidence type="ECO:0000256" key="8">
    <source>
        <dbReference type="ARBA" id="ARBA00022490"/>
    </source>
</evidence>
<evidence type="ECO:0000256" key="10">
    <source>
        <dbReference type="ARBA" id="ARBA00023054"/>
    </source>
</evidence>
<dbReference type="InterPro" id="IPR031160">
    <property type="entry name" value="F_BAR_dom"/>
</dbReference>
<feature type="coiled-coil region" evidence="17">
    <location>
        <begin position="372"/>
        <end position="399"/>
    </location>
</feature>
<dbReference type="CDD" id="cd07653">
    <property type="entry name" value="F-BAR_CIP4-like"/>
    <property type="match status" value="1"/>
</dbReference>
<dbReference type="SUPFAM" id="SSF50044">
    <property type="entry name" value="SH3-domain"/>
    <property type="match status" value="1"/>
</dbReference>
<evidence type="ECO:0000256" key="5">
    <source>
        <dbReference type="ARBA" id="ARBA00009426"/>
    </source>
</evidence>
<dbReference type="GO" id="GO:0007165">
    <property type="term" value="P:signal transduction"/>
    <property type="evidence" value="ECO:0007669"/>
    <property type="project" value="InterPro"/>
</dbReference>
<evidence type="ECO:0000256" key="13">
    <source>
        <dbReference type="ARBA" id="ARBA00023212"/>
    </source>
</evidence>
<comment type="subcellular location">
    <subcellularLocation>
        <location evidence="1">Cell membrane</location>
    </subcellularLocation>
    <subcellularLocation>
        <location evidence="4">Cytoplasm</location>
        <location evidence="4">Cell cortex</location>
    </subcellularLocation>
    <subcellularLocation>
        <location evidence="2">Cytoplasm</location>
        <location evidence="2">Cytoskeleton</location>
    </subcellularLocation>
    <subcellularLocation>
        <location evidence="3">Lysosome</location>
    </subcellularLocation>
</comment>
<dbReference type="InterPro" id="IPR001452">
    <property type="entry name" value="SH3_domain"/>
</dbReference>
<organism evidence="21 22">
    <name type="scientific">Cyprinus carpio</name>
    <name type="common">Common carp</name>
    <dbReference type="NCBI Taxonomy" id="7962"/>
    <lineage>
        <taxon>Eukaryota</taxon>
        <taxon>Metazoa</taxon>
        <taxon>Chordata</taxon>
        <taxon>Craniata</taxon>
        <taxon>Vertebrata</taxon>
        <taxon>Euteleostomi</taxon>
        <taxon>Actinopterygii</taxon>
        <taxon>Neopterygii</taxon>
        <taxon>Teleostei</taxon>
        <taxon>Ostariophysi</taxon>
        <taxon>Cypriniformes</taxon>
        <taxon>Cyprinidae</taxon>
        <taxon>Cyprininae</taxon>
        <taxon>Cyprinus</taxon>
    </lineage>
</organism>
<dbReference type="InterPro" id="IPR001060">
    <property type="entry name" value="FCH_dom"/>
</dbReference>
<comment type="similarity">
    <text evidence="5">Belongs to the FNBP1 family.</text>
</comment>
<evidence type="ECO:0000313" key="22">
    <source>
        <dbReference type="Proteomes" id="UP000694700"/>
    </source>
</evidence>
<dbReference type="InterPro" id="IPR057870">
    <property type="entry name" value="HR1_TOCA"/>
</dbReference>
<dbReference type="Ensembl" id="ENSCCRT00015027861.1">
    <property type="protein sequence ID" value="ENSCCRP00015026913.1"/>
    <property type="gene ID" value="ENSCCRG00015010953.1"/>
</dbReference>
<evidence type="ECO:0000313" key="21">
    <source>
        <dbReference type="Ensembl" id="ENSCCRP00015026913.1"/>
    </source>
</evidence>
<protein>
    <submittedName>
        <fullName evidence="21">Thyroid hormone receptor interactor 10b</fullName>
    </submittedName>
</protein>
<evidence type="ECO:0000256" key="7">
    <source>
        <dbReference type="ARBA" id="ARBA00022475"/>
    </source>
</evidence>
<dbReference type="Pfam" id="PF14604">
    <property type="entry name" value="SH3_9"/>
    <property type="match status" value="1"/>
</dbReference>
<dbReference type="InterPro" id="IPR057871">
    <property type="entry name" value="HR1_CIP4_FNBP1L"/>
</dbReference>
<dbReference type="PROSITE" id="PS51741">
    <property type="entry name" value="F_BAR"/>
    <property type="match status" value="1"/>
</dbReference>
<dbReference type="Gene3D" id="6.10.140.470">
    <property type="match status" value="1"/>
</dbReference>
<dbReference type="GO" id="GO:0005886">
    <property type="term" value="C:plasma membrane"/>
    <property type="evidence" value="ECO:0007669"/>
    <property type="project" value="UniProtKB-SubCell"/>
</dbReference>
<evidence type="ECO:0000256" key="15">
    <source>
        <dbReference type="PROSITE-ProRule" id="PRU00192"/>
    </source>
</evidence>
<evidence type="ECO:0000256" key="2">
    <source>
        <dbReference type="ARBA" id="ARBA00004245"/>
    </source>
</evidence>
<dbReference type="AlphaFoldDB" id="A0A8C1YSD6"/>
<dbReference type="Gene3D" id="2.30.30.40">
    <property type="entry name" value="SH3 Domains"/>
    <property type="match status" value="1"/>
</dbReference>
<reference evidence="21" key="1">
    <citation type="submission" date="2025-08" db="UniProtKB">
        <authorList>
            <consortium name="Ensembl"/>
        </authorList>
    </citation>
    <scope>IDENTIFICATION</scope>
</reference>
<feature type="coiled-coil region" evidence="17">
    <location>
        <begin position="98"/>
        <end position="202"/>
    </location>
</feature>
<dbReference type="PROSITE" id="PS51860">
    <property type="entry name" value="REM_1"/>
    <property type="match status" value="1"/>
</dbReference>
<dbReference type="Gene3D" id="1.20.1270.60">
    <property type="entry name" value="Arfaptin homology (AH) domain/BAR domain"/>
    <property type="match status" value="1"/>
</dbReference>
<evidence type="ECO:0000259" key="20">
    <source>
        <dbReference type="PROSITE" id="PS51860"/>
    </source>
</evidence>
<feature type="domain" description="F-BAR" evidence="19">
    <location>
        <begin position="1"/>
        <end position="263"/>
    </location>
</feature>
<keyword evidence="12" id="KW-0472">Membrane</keyword>
<keyword evidence="13" id="KW-0206">Cytoskeleton</keyword>
<dbReference type="FunFam" id="1.20.1270.60:FF:000002">
    <property type="entry name" value="Formin-binding protein 1-like isoform 1"/>
    <property type="match status" value="1"/>
</dbReference>
<keyword evidence="6 15" id="KW-0728">SH3 domain</keyword>
<keyword evidence="11" id="KW-0446">Lipid-binding</keyword>
<dbReference type="SMART" id="SM00055">
    <property type="entry name" value="FCH"/>
    <property type="match status" value="1"/>
</dbReference>
<evidence type="ECO:0000256" key="6">
    <source>
        <dbReference type="ARBA" id="ARBA00022443"/>
    </source>
</evidence>
<accession>A0A8C1YSD6</accession>
<evidence type="ECO:0000259" key="18">
    <source>
        <dbReference type="PROSITE" id="PS50002"/>
    </source>
</evidence>
<keyword evidence="7" id="KW-1003">Cell membrane</keyword>
<dbReference type="CDD" id="cd11628">
    <property type="entry name" value="HR1_CIP4_FNBP1L"/>
    <property type="match status" value="1"/>
</dbReference>
<dbReference type="Pfam" id="PF25610">
    <property type="entry name" value="HR1_TOCA"/>
    <property type="match status" value="1"/>
</dbReference>
<dbReference type="PANTHER" id="PTHR15735:SF17">
    <property type="entry name" value="CDC42-INTERACTING PROTEIN 4"/>
    <property type="match status" value="1"/>
</dbReference>
<dbReference type="Pfam" id="PF00611">
    <property type="entry name" value="FCH"/>
    <property type="match status" value="1"/>
</dbReference>
<evidence type="ECO:0000256" key="3">
    <source>
        <dbReference type="ARBA" id="ARBA00004371"/>
    </source>
</evidence>
<feature type="domain" description="REM-1" evidence="20">
    <location>
        <begin position="364"/>
        <end position="442"/>
    </location>
</feature>